<dbReference type="SUPFAM" id="SSF55729">
    <property type="entry name" value="Acyl-CoA N-acyltransferases (Nat)"/>
    <property type="match status" value="1"/>
</dbReference>
<keyword evidence="3" id="KW-1185">Reference proteome</keyword>
<name>A0ABW5N7H5_9FLAO</name>
<dbReference type="InterPro" id="IPR053144">
    <property type="entry name" value="Acetyltransferase_Butenolide"/>
</dbReference>
<dbReference type="PANTHER" id="PTHR43233">
    <property type="entry name" value="FAMILY N-ACETYLTRANSFERASE, PUTATIVE (AFU_ORTHOLOGUE AFUA_6G03350)-RELATED"/>
    <property type="match status" value="1"/>
</dbReference>
<dbReference type="PROSITE" id="PS51186">
    <property type="entry name" value="GNAT"/>
    <property type="match status" value="1"/>
</dbReference>
<dbReference type="EMBL" id="JBHULX010000017">
    <property type="protein sequence ID" value="MFD2591223.1"/>
    <property type="molecule type" value="Genomic_DNA"/>
</dbReference>
<dbReference type="RefSeq" id="WP_378256464.1">
    <property type="nucleotide sequence ID" value="NZ_JBHSJV010000001.1"/>
</dbReference>
<evidence type="ECO:0000259" key="1">
    <source>
        <dbReference type="PROSITE" id="PS51186"/>
    </source>
</evidence>
<dbReference type="CDD" id="cd04301">
    <property type="entry name" value="NAT_SF"/>
    <property type="match status" value="1"/>
</dbReference>
<dbReference type="PANTHER" id="PTHR43233:SF1">
    <property type="entry name" value="FAMILY N-ACETYLTRANSFERASE, PUTATIVE (AFU_ORTHOLOGUE AFUA_6G03350)-RELATED"/>
    <property type="match status" value="1"/>
</dbReference>
<reference evidence="3" key="1">
    <citation type="journal article" date="2019" name="Int. J. Syst. Evol. Microbiol.">
        <title>The Global Catalogue of Microorganisms (GCM) 10K type strain sequencing project: providing services to taxonomists for standard genome sequencing and annotation.</title>
        <authorList>
            <consortium name="The Broad Institute Genomics Platform"/>
            <consortium name="The Broad Institute Genome Sequencing Center for Infectious Disease"/>
            <person name="Wu L."/>
            <person name="Ma J."/>
        </authorList>
    </citation>
    <scope>NUCLEOTIDE SEQUENCE [LARGE SCALE GENOMIC DNA]</scope>
    <source>
        <strain evidence="3">KCTC 42423</strain>
    </source>
</reference>
<accession>A0ABW5N7H5</accession>
<dbReference type="Pfam" id="PF13673">
    <property type="entry name" value="Acetyltransf_10"/>
    <property type="match status" value="1"/>
</dbReference>
<gene>
    <name evidence="2" type="ORF">ACFSTE_10345</name>
</gene>
<dbReference type="Proteomes" id="UP001597459">
    <property type="component" value="Unassembled WGS sequence"/>
</dbReference>
<feature type="domain" description="N-acetyltransferase" evidence="1">
    <location>
        <begin position="3"/>
        <end position="135"/>
    </location>
</feature>
<dbReference type="Gene3D" id="3.40.630.30">
    <property type="match status" value="1"/>
</dbReference>
<dbReference type="InterPro" id="IPR000182">
    <property type="entry name" value="GNAT_dom"/>
</dbReference>
<sequence>MKIIISEKKGFTIADVVQLYKANQWSAAAKPEQLYNALLGSHTVLTAWDDKKLIGLGNAISDGHLVVYFPHLLILPEYQNKGIGQIIMEKLTEKYKEFHMQMLTADQEAISFYKKNGFEKAGNTQAMWIYKGKEH</sequence>
<protein>
    <submittedName>
        <fullName evidence="2">GNAT family N-acetyltransferase</fullName>
    </submittedName>
</protein>
<evidence type="ECO:0000313" key="3">
    <source>
        <dbReference type="Proteomes" id="UP001597459"/>
    </source>
</evidence>
<organism evidence="2 3">
    <name type="scientific">Aquimarina hainanensis</name>
    <dbReference type="NCBI Taxonomy" id="1578017"/>
    <lineage>
        <taxon>Bacteria</taxon>
        <taxon>Pseudomonadati</taxon>
        <taxon>Bacteroidota</taxon>
        <taxon>Flavobacteriia</taxon>
        <taxon>Flavobacteriales</taxon>
        <taxon>Flavobacteriaceae</taxon>
        <taxon>Aquimarina</taxon>
    </lineage>
</organism>
<evidence type="ECO:0000313" key="2">
    <source>
        <dbReference type="EMBL" id="MFD2591223.1"/>
    </source>
</evidence>
<comment type="caution">
    <text evidence="2">The sequence shown here is derived from an EMBL/GenBank/DDBJ whole genome shotgun (WGS) entry which is preliminary data.</text>
</comment>
<proteinExistence type="predicted"/>
<dbReference type="InterPro" id="IPR016181">
    <property type="entry name" value="Acyl_CoA_acyltransferase"/>
</dbReference>